<gene>
    <name evidence="2" type="ORF">ILEXP_LOCUS14498</name>
</gene>
<keyword evidence="3" id="KW-1185">Reference proteome</keyword>
<feature type="non-terminal residue" evidence="2">
    <location>
        <position position="96"/>
    </location>
</feature>
<feature type="non-terminal residue" evidence="2">
    <location>
        <position position="1"/>
    </location>
</feature>
<evidence type="ECO:0000256" key="1">
    <source>
        <dbReference type="SAM" id="MobiDB-lite"/>
    </source>
</evidence>
<reference evidence="2 3" key="1">
    <citation type="submission" date="2024-02" db="EMBL/GenBank/DDBJ databases">
        <authorList>
            <person name="Vignale AGUSTIN F."/>
            <person name="Sosa J E."/>
            <person name="Modenutti C."/>
        </authorList>
    </citation>
    <scope>NUCLEOTIDE SEQUENCE [LARGE SCALE GENOMIC DNA]</scope>
</reference>
<evidence type="ECO:0000313" key="2">
    <source>
        <dbReference type="EMBL" id="CAK9146642.1"/>
    </source>
</evidence>
<sequence length="96" mass="10622">WPNEVTTNTNPIVISTTVDAEVVDHRSNQEIPSPPVGNNVWDSSPIPKDGRPSNGQLPSKHMSVLHTKPTPAKPWSQVLMKNAIEKSNSLHQHPFE</sequence>
<dbReference type="AlphaFoldDB" id="A0ABC8RQ89"/>
<proteinExistence type="predicted"/>
<feature type="region of interest" description="Disordered" evidence="1">
    <location>
        <begin position="26"/>
        <end position="75"/>
    </location>
</feature>
<evidence type="ECO:0000313" key="3">
    <source>
        <dbReference type="Proteomes" id="UP001642360"/>
    </source>
</evidence>
<organism evidence="2 3">
    <name type="scientific">Ilex paraguariensis</name>
    <name type="common">yerba mate</name>
    <dbReference type="NCBI Taxonomy" id="185542"/>
    <lineage>
        <taxon>Eukaryota</taxon>
        <taxon>Viridiplantae</taxon>
        <taxon>Streptophyta</taxon>
        <taxon>Embryophyta</taxon>
        <taxon>Tracheophyta</taxon>
        <taxon>Spermatophyta</taxon>
        <taxon>Magnoliopsida</taxon>
        <taxon>eudicotyledons</taxon>
        <taxon>Gunneridae</taxon>
        <taxon>Pentapetalae</taxon>
        <taxon>asterids</taxon>
        <taxon>campanulids</taxon>
        <taxon>Aquifoliales</taxon>
        <taxon>Aquifoliaceae</taxon>
        <taxon>Ilex</taxon>
    </lineage>
</organism>
<accession>A0ABC8RQ89</accession>
<name>A0ABC8RQ89_9AQUA</name>
<comment type="caution">
    <text evidence="2">The sequence shown here is derived from an EMBL/GenBank/DDBJ whole genome shotgun (WGS) entry which is preliminary data.</text>
</comment>
<dbReference type="Proteomes" id="UP001642360">
    <property type="component" value="Unassembled WGS sequence"/>
</dbReference>
<protein>
    <submittedName>
        <fullName evidence="2">Uncharacterized protein</fullName>
    </submittedName>
</protein>
<dbReference type="EMBL" id="CAUOFW020001602">
    <property type="protein sequence ID" value="CAK9146642.1"/>
    <property type="molecule type" value="Genomic_DNA"/>
</dbReference>